<accession>K4A1L7</accession>
<dbReference type="OMA" id="VCTYASE"/>
<dbReference type="Gramene" id="KQL22782">
    <property type="protein sequence ID" value="KQL22782"/>
    <property type="gene ID" value="SETIT_032761mg"/>
</dbReference>
<feature type="region of interest" description="Disordered" evidence="1">
    <location>
        <begin position="18"/>
        <end position="51"/>
    </location>
</feature>
<dbReference type="Proteomes" id="UP000004995">
    <property type="component" value="Unassembled WGS sequence"/>
</dbReference>
<dbReference type="PANTHER" id="PTHR35546">
    <property type="entry name" value="F-BOX PROTEIN INTERACTION DOMAIN PROTEIN-RELATED"/>
    <property type="match status" value="1"/>
</dbReference>
<feature type="compositionally biased region" description="Low complexity" evidence="1">
    <location>
        <begin position="24"/>
        <end position="50"/>
    </location>
</feature>
<dbReference type="EnsemblPlants" id="KQL22782">
    <property type="protein sequence ID" value="KQL22782"/>
    <property type="gene ID" value="SETIT_032761mg"/>
</dbReference>
<dbReference type="AlphaFoldDB" id="K4A1L7"/>
<protein>
    <submittedName>
        <fullName evidence="2">Uncharacterized protein</fullName>
    </submittedName>
</protein>
<reference evidence="3" key="1">
    <citation type="journal article" date="2012" name="Nat. Biotechnol.">
        <title>Reference genome sequence of the model plant Setaria.</title>
        <authorList>
            <person name="Bennetzen J.L."/>
            <person name="Schmutz J."/>
            <person name="Wang H."/>
            <person name="Percifield R."/>
            <person name="Hawkins J."/>
            <person name="Pontaroli A.C."/>
            <person name="Estep M."/>
            <person name="Feng L."/>
            <person name="Vaughn J.N."/>
            <person name="Grimwood J."/>
            <person name="Jenkins J."/>
            <person name="Barry K."/>
            <person name="Lindquist E."/>
            <person name="Hellsten U."/>
            <person name="Deshpande S."/>
            <person name="Wang X."/>
            <person name="Wu X."/>
            <person name="Mitros T."/>
            <person name="Triplett J."/>
            <person name="Yang X."/>
            <person name="Ye C.Y."/>
            <person name="Mauro-Herrera M."/>
            <person name="Wang L."/>
            <person name="Li P."/>
            <person name="Sharma M."/>
            <person name="Sharma R."/>
            <person name="Ronald P.C."/>
            <person name="Panaud O."/>
            <person name="Kellogg E.A."/>
            <person name="Brutnell T.P."/>
            <person name="Doust A.N."/>
            <person name="Tuskan G.A."/>
            <person name="Rokhsar D."/>
            <person name="Devos K.M."/>
        </authorList>
    </citation>
    <scope>NUCLEOTIDE SEQUENCE [LARGE SCALE GENOMIC DNA]</scope>
    <source>
        <strain evidence="3">cv. Yugu1</strain>
    </source>
</reference>
<keyword evidence="3" id="KW-1185">Reference proteome</keyword>
<dbReference type="HOGENOM" id="CLU_022847_1_0_1"/>
<sequence>MDGSGCSAVPRLPDDALVEILSRASTPSPCADPSASPSPAATSSPTASAARISPKPYRGLLYFDGSGIRGGDDDDGNSDGSANGDLVSSRSKNKKVSRPNYGHFINLLGQSVPVPLLDPSLASMKEQLDVEAIRLLDSCNSLLLFGPRWGSDTYDSQGYIVCNPVTEQCVAVPSSGLTPPPPEEGVDEEDCVNDVRTFLLFDPYVSLYFHLVQFWQDGYRENVEGVCTYASESGLWSDRSIAVDGQGKTCKIIYWPNKHLYHNAAFIGQSQGCLHCISGLGKEKAEVGDFQFTGLSIWGVLEDYDAEEWVLKHNVSFLQLFGTKNYVSPFHYVVVAFHPDRNLVFFVDQWEHKLIAYDLDSREVCVLCTLGQVRSCMTLYFPCFESSALGYKH</sequence>
<organism evidence="2 3">
    <name type="scientific">Setaria italica</name>
    <name type="common">Foxtail millet</name>
    <name type="synonym">Panicum italicum</name>
    <dbReference type="NCBI Taxonomy" id="4555"/>
    <lineage>
        <taxon>Eukaryota</taxon>
        <taxon>Viridiplantae</taxon>
        <taxon>Streptophyta</taxon>
        <taxon>Embryophyta</taxon>
        <taxon>Tracheophyta</taxon>
        <taxon>Spermatophyta</taxon>
        <taxon>Magnoliopsida</taxon>
        <taxon>Liliopsida</taxon>
        <taxon>Poales</taxon>
        <taxon>Poaceae</taxon>
        <taxon>PACMAD clade</taxon>
        <taxon>Panicoideae</taxon>
        <taxon>Panicodae</taxon>
        <taxon>Paniceae</taxon>
        <taxon>Cenchrinae</taxon>
        <taxon>Setaria</taxon>
    </lineage>
</organism>
<evidence type="ECO:0000313" key="3">
    <source>
        <dbReference type="Proteomes" id="UP000004995"/>
    </source>
</evidence>
<dbReference type="PANTHER" id="PTHR35546:SF106">
    <property type="entry name" value="DUF1618 DOMAIN-CONTAINING PROTEIN"/>
    <property type="match status" value="1"/>
</dbReference>
<name>K4A1L7_SETIT</name>
<reference evidence="2" key="2">
    <citation type="submission" date="2018-08" db="UniProtKB">
        <authorList>
            <consortium name="EnsemblPlants"/>
        </authorList>
    </citation>
    <scope>IDENTIFICATION</scope>
    <source>
        <strain evidence="2">Yugu1</strain>
    </source>
</reference>
<evidence type="ECO:0000256" key="1">
    <source>
        <dbReference type="SAM" id="MobiDB-lite"/>
    </source>
</evidence>
<feature type="region of interest" description="Disordered" evidence="1">
    <location>
        <begin position="68"/>
        <end position="95"/>
    </location>
</feature>
<dbReference type="eggNOG" id="ENOG502SUZM">
    <property type="taxonomic scope" value="Eukaryota"/>
</dbReference>
<dbReference type="EMBL" id="AGNK02000720">
    <property type="status" value="NOT_ANNOTATED_CDS"/>
    <property type="molecule type" value="Genomic_DNA"/>
</dbReference>
<dbReference type="InterPro" id="IPR055290">
    <property type="entry name" value="At3g26010-like"/>
</dbReference>
<evidence type="ECO:0000313" key="2">
    <source>
        <dbReference type="EnsemblPlants" id="KQL22782"/>
    </source>
</evidence>
<proteinExistence type="predicted"/>
<dbReference type="InParanoid" id="K4A1L7"/>
<feature type="compositionally biased region" description="Low complexity" evidence="1">
    <location>
        <begin position="78"/>
        <end position="90"/>
    </location>
</feature>